<proteinExistence type="predicted"/>
<keyword evidence="5 7" id="KW-0472">Membrane</keyword>
<feature type="transmembrane region" description="Helical" evidence="7">
    <location>
        <begin position="31"/>
        <end position="53"/>
    </location>
</feature>
<feature type="transmembrane region" description="Helical" evidence="7">
    <location>
        <begin position="65"/>
        <end position="84"/>
    </location>
</feature>
<evidence type="ECO:0000313" key="10">
    <source>
        <dbReference type="Proteomes" id="UP001501599"/>
    </source>
</evidence>
<evidence type="ECO:0000256" key="7">
    <source>
        <dbReference type="SAM" id="Phobius"/>
    </source>
</evidence>
<feature type="transmembrane region" description="Helical" evidence="7">
    <location>
        <begin position="182"/>
        <end position="203"/>
    </location>
</feature>
<dbReference type="PRINTS" id="PR01036">
    <property type="entry name" value="TCRTETB"/>
</dbReference>
<dbReference type="PROSITE" id="PS50850">
    <property type="entry name" value="MFS"/>
    <property type="match status" value="1"/>
</dbReference>
<keyword evidence="4 7" id="KW-1133">Transmembrane helix</keyword>
<evidence type="ECO:0000256" key="4">
    <source>
        <dbReference type="ARBA" id="ARBA00022989"/>
    </source>
</evidence>
<feature type="transmembrane region" description="Helical" evidence="7">
    <location>
        <begin position="458"/>
        <end position="476"/>
    </location>
</feature>
<feature type="transmembrane region" description="Helical" evidence="7">
    <location>
        <begin position="375"/>
        <end position="399"/>
    </location>
</feature>
<gene>
    <name evidence="9" type="ORF">GCM10009846_23210</name>
</gene>
<feature type="region of interest" description="Disordered" evidence="6">
    <location>
        <begin position="486"/>
        <end position="510"/>
    </location>
</feature>
<feature type="transmembrane region" description="Helical" evidence="7">
    <location>
        <begin position="96"/>
        <end position="115"/>
    </location>
</feature>
<accession>A0ABN3AUG4</accession>
<dbReference type="PANTHER" id="PTHR23501:SF191">
    <property type="entry name" value="VACUOLAR BASIC AMINO ACID TRANSPORTER 4"/>
    <property type="match status" value="1"/>
</dbReference>
<reference evidence="9 10" key="1">
    <citation type="journal article" date="2019" name="Int. J. Syst. Evol. Microbiol.">
        <title>The Global Catalogue of Microorganisms (GCM) 10K type strain sequencing project: providing services to taxonomists for standard genome sequencing and annotation.</title>
        <authorList>
            <consortium name="The Broad Institute Genomics Platform"/>
            <consortium name="The Broad Institute Genome Sequencing Center for Infectious Disease"/>
            <person name="Wu L."/>
            <person name="Ma J."/>
        </authorList>
    </citation>
    <scope>NUCLEOTIDE SEQUENCE [LARGE SCALE GENOMIC DNA]</scope>
    <source>
        <strain evidence="9 10">JCM 16026</strain>
    </source>
</reference>
<keyword evidence="2" id="KW-0813">Transport</keyword>
<dbReference type="Gene3D" id="1.20.1720.10">
    <property type="entry name" value="Multidrug resistance protein D"/>
    <property type="match status" value="1"/>
</dbReference>
<feature type="compositionally biased region" description="Low complexity" evidence="6">
    <location>
        <begin position="486"/>
        <end position="495"/>
    </location>
</feature>
<keyword evidence="3 7" id="KW-0812">Transmembrane</keyword>
<evidence type="ECO:0000259" key="8">
    <source>
        <dbReference type="PROSITE" id="PS50850"/>
    </source>
</evidence>
<dbReference type="Pfam" id="PF07690">
    <property type="entry name" value="MFS_1"/>
    <property type="match status" value="1"/>
</dbReference>
<protein>
    <submittedName>
        <fullName evidence="9">MDR family MFS transporter</fullName>
    </submittedName>
</protein>
<dbReference type="InterPro" id="IPR020846">
    <property type="entry name" value="MFS_dom"/>
</dbReference>
<evidence type="ECO:0000256" key="1">
    <source>
        <dbReference type="ARBA" id="ARBA00004429"/>
    </source>
</evidence>
<name>A0ABN3AUG4_9MICO</name>
<sequence>MPRTQAGFALVMSSPSAAPSAVGLRSERGPLLLAMMLSTGLVAIDATILSTAVPTIVDDLGGFASFPWLFSIYLLASSVTTPIYAKLADTIGRKPVMLFGIAAFLVGSLLCGVAWDMPSLIAFRFVQGIGAGAILPVSMTIVGDVYSLEERSRVQGYLASVWAISAVVGPTLGGIFAQLDAWRWIFLVNVPLCLLAAWLVVTRFRERVERTRHRLDWPGALLLTASLSLLILGVLEGGRAWAWASPISIAILGVGAALLAAFVLVERRAAEPILPPLLLTRRLLRVTALMGLAIGGGLIGLTAYVPTYLEGSIGLAPIWAGLALATLTIGWPIAASLSGRLYLRIGFRSTTIIGGVILVVGAGGLAALAGIPSPFIVGALCLLVGLGFGFTAVPSVVAAQASVDWSERGVVTGAQMFSRSIGQAIGAAVLGALANATVDAAGGDATDPATIVSASQVVFVGTAVLSVLVLVAALAMPRDRGAHAASDASSAVAGAPRATAVDPAPAADGA</sequence>
<feature type="transmembrane region" description="Helical" evidence="7">
    <location>
        <begin position="318"/>
        <end position="337"/>
    </location>
</feature>
<dbReference type="Gene3D" id="1.20.1250.20">
    <property type="entry name" value="MFS general substrate transporter like domains"/>
    <property type="match status" value="1"/>
</dbReference>
<comment type="subcellular location">
    <subcellularLocation>
        <location evidence="1">Cell inner membrane</location>
        <topology evidence="1">Multi-pass membrane protein</topology>
    </subcellularLocation>
</comment>
<dbReference type="EMBL" id="BAAAQT010000006">
    <property type="protein sequence ID" value="GAA2175018.1"/>
    <property type="molecule type" value="Genomic_DNA"/>
</dbReference>
<dbReference type="SUPFAM" id="SSF103473">
    <property type="entry name" value="MFS general substrate transporter"/>
    <property type="match status" value="1"/>
</dbReference>
<evidence type="ECO:0000256" key="3">
    <source>
        <dbReference type="ARBA" id="ARBA00022692"/>
    </source>
</evidence>
<feature type="transmembrane region" description="Helical" evidence="7">
    <location>
        <begin position="286"/>
        <end position="306"/>
    </location>
</feature>
<feature type="transmembrane region" description="Helical" evidence="7">
    <location>
        <begin position="241"/>
        <end position="265"/>
    </location>
</feature>
<feature type="transmembrane region" description="Helical" evidence="7">
    <location>
        <begin position="121"/>
        <end position="142"/>
    </location>
</feature>
<organism evidence="9 10">
    <name type="scientific">Agrococcus versicolor</name>
    <dbReference type="NCBI Taxonomy" id="501482"/>
    <lineage>
        <taxon>Bacteria</taxon>
        <taxon>Bacillati</taxon>
        <taxon>Actinomycetota</taxon>
        <taxon>Actinomycetes</taxon>
        <taxon>Micrococcales</taxon>
        <taxon>Microbacteriaceae</taxon>
        <taxon>Agrococcus</taxon>
    </lineage>
</organism>
<evidence type="ECO:0000256" key="5">
    <source>
        <dbReference type="ARBA" id="ARBA00023136"/>
    </source>
</evidence>
<dbReference type="InterPro" id="IPR036259">
    <property type="entry name" value="MFS_trans_sf"/>
</dbReference>
<comment type="caution">
    <text evidence="9">The sequence shown here is derived from an EMBL/GenBank/DDBJ whole genome shotgun (WGS) entry which is preliminary data.</text>
</comment>
<feature type="transmembrane region" description="Helical" evidence="7">
    <location>
        <begin position="420"/>
        <end position="438"/>
    </location>
</feature>
<feature type="transmembrane region" description="Helical" evidence="7">
    <location>
        <begin position="215"/>
        <end position="235"/>
    </location>
</feature>
<feature type="transmembrane region" description="Helical" evidence="7">
    <location>
        <begin position="154"/>
        <end position="176"/>
    </location>
</feature>
<dbReference type="Proteomes" id="UP001501599">
    <property type="component" value="Unassembled WGS sequence"/>
</dbReference>
<feature type="transmembrane region" description="Helical" evidence="7">
    <location>
        <begin position="349"/>
        <end position="369"/>
    </location>
</feature>
<evidence type="ECO:0000256" key="2">
    <source>
        <dbReference type="ARBA" id="ARBA00022448"/>
    </source>
</evidence>
<evidence type="ECO:0000256" key="6">
    <source>
        <dbReference type="SAM" id="MobiDB-lite"/>
    </source>
</evidence>
<evidence type="ECO:0000313" key="9">
    <source>
        <dbReference type="EMBL" id="GAA2175018.1"/>
    </source>
</evidence>
<dbReference type="PANTHER" id="PTHR23501">
    <property type="entry name" value="MAJOR FACILITATOR SUPERFAMILY"/>
    <property type="match status" value="1"/>
</dbReference>
<dbReference type="InterPro" id="IPR011701">
    <property type="entry name" value="MFS"/>
</dbReference>
<keyword evidence="10" id="KW-1185">Reference proteome</keyword>
<feature type="domain" description="Major facilitator superfamily (MFS) profile" evidence="8">
    <location>
        <begin position="31"/>
        <end position="480"/>
    </location>
</feature>